<comment type="caution">
    <text evidence="1">The sequence shown here is derived from an EMBL/GenBank/DDBJ whole genome shotgun (WGS) entry which is preliminary data.</text>
</comment>
<evidence type="ECO:0000313" key="2">
    <source>
        <dbReference type="Proteomes" id="UP001196980"/>
    </source>
</evidence>
<organism evidence="1 2">
    <name type="scientific">Candidatus Magnetobacterium casense</name>
    <dbReference type="NCBI Taxonomy" id="1455061"/>
    <lineage>
        <taxon>Bacteria</taxon>
        <taxon>Pseudomonadati</taxon>
        <taxon>Nitrospirota</taxon>
        <taxon>Thermodesulfovibrionia</taxon>
        <taxon>Thermodesulfovibrionales</taxon>
        <taxon>Candidatus Magnetobacteriaceae</taxon>
        <taxon>Candidatus Magnetobacterium</taxon>
    </lineage>
</organism>
<dbReference type="Proteomes" id="UP001196980">
    <property type="component" value="Unassembled WGS sequence"/>
</dbReference>
<keyword evidence="2" id="KW-1185">Reference proteome</keyword>
<accession>A0ABS6S3Z4</accession>
<name>A0ABS6S3Z4_9BACT</name>
<evidence type="ECO:0000313" key="1">
    <source>
        <dbReference type="EMBL" id="MBV6343573.1"/>
    </source>
</evidence>
<sequence>MDIPKLMSGNGVLAKMNRMFLSPWKTSKLILSPAAHFRNTMSNFILNDWGGLPFYRLDIYKQAAQELKSKGKLFRELQRETGMGGSFSVAEIEQVTGGMKYGANGLDHALSLFDRNFAVSKMRNMYNVEEQWFKMAKYIWNKKQGMQQYEAAMDAMKWTFNYGEITRATAAIRGTAAPFFTWTSKVVPLMAETALKHPVRFAKWPLMFQGMQAAAIENQNINDEEWGWIQSILPDYIKEGAFFLLPFRDQKDRLQMLNMTYIMPGLGDMMDIWRDPASSFLGSPFLTMSADILRNKTFMGTPIYYDWETPGGKFAKSLAHIWQGLVPNFPAIPGTIDFEKMYDTINNTPDSMTWGQIAASQLGLRMTPINVEQMARSRQALDDIHRAEIGSQLKRELRGATSPKQAQAIVEHYSRLRERLERQVGERRGAGED</sequence>
<evidence type="ECO:0008006" key="3">
    <source>
        <dbReference type="Google" id="ProtNLM"/>
    </source>
</evidence>
<proteinExistence type="predicted"/>
<protein>
    <recommendedName>
        <fullName evidence="3">Large polyvalent protein associated domain-containing protein</fullName>
    </recommendedName>
</protein>
<reference evidence="1 2" key="1">
    <citation type="journal article" date="2020" name="J Geophys Res Biogeosci">
        <title>Magnetotaxis as an Adaptation to Enable Bacterial Shuttling of Microbial Sulfur and Sulfur Cycling Across Aquatic Oxic#Anoxic Interfaces.</title>
        <authorList>
            <person name="Li J."/>
            <person name="Liu P."/>
            <person name="Wang J."/>
            <person name="Roberts A.P."/>
            <person name="Pan Y."/>
        </authorList>
    </citation>
    <scope>NUCLEOTIDE SEQUENCE [LARGE SCALE GENOMIC DNA]</scope>
    <source>
        <strain evidence="1 2">MYR-1_YQ</strain>
    </source>
</reference>
<dbReference type="EMBL" id="JABXWD010000669">
    <property type="protein sequence ID" value="MBV6343573.1"/>
    <property type="molecule type" value="Genomic_DNA"/>
</dbReference>
<gene>
    <name evidence="1" type="ORF">HWQ67_18545</name>
</gene>